<organism evidence="2 3">
    <name type="scientific">Colletotrichum chlorophyti</name>
    <dbReference type="NCBI Taxonomy" id="708187"/>
    <lineage>
        <taxon>Eukaryota</taxon>
        <taxon>Fungi</taxon>
        <taxon>Dikarya</taxon>
        <taxon>Ascomycota</taxon>
        <taxon>Pezizomycotina</taxon>
        <taxon>Sordariomycetes</taxon>
        <taxon>Hypocreomycetidae</taxon>
        <taxon>Glomerellales</taxon>
        <taxon>Glomerellaceae</taxon>
        <taxon>Colletotrichum</taxon>
    </lineage>
</organism>
<keyword evidence="3" id="KW-1185">Reference proteome</keyword>
<dbReference type="EMBL" id="MPGH01000185">
    <property type="protein sequence ID" value="OLN85028.1"/>
    <property type="molecule type" value="Genomic_DNA"/>
</dbReference>
<dbReference type="STRING" id="708187.A0A1Q8RL29"/>
<dbReference type="Proteomes" id="UP000186583">
    <property type="component" value="Unassembled WGS sequence"/>
</dbReference>
<name>A0A1Q8RL29_9PEZI</name>
<feature type="compositionally biased region" description="Polar residues" evidence="1">
    <location>
        <begin position="127"/>
        <end position="145"/>
    </location>
</feature>
<evidence type="ECO:0000256" key="1">
    <source>
        <dbReference type="SAM" id="MobiDB-lite"/>
    </source>
</evidence>
<evidence type="ECO:0000313" key="3">
    <source>
        <dbReference type="Proteomes" id="UP000186583"/>
    </source>
</evidence>
<proteinExistence type="predicted"/>
<dbReference type="OrthoDB" id="4828117at2759"/>
<feature type="region of interest" description="Disordered" evidence="1">
    <location>
        <begin position="114"/>
        <end position="221"/>
    </location>
</feature>
<dbReference type="AlphaFoldDB" id="A0A1Q8RL29"/>
<reference evidence="2 3" key="1">
    <citation type="submission" date="2016-11" db="EMBL/GenBank/DDBJ databases">
        <title>Draft Genome Assembly of Colletotrichum chlorophyti a pathogen of herbaceous plants.</title>
        <authorList>
            <person name="Gan P."/>
            <person name="Narusaka M."/>
            <person name="Tsushima A."/>
            <person name="Narusaka Y."/>
            <person name="Takano Y."/>
            <person name="Shirasu K."/>
        </authorList>
    </citation>
    <scope>NUCLEOTIDE SEQUENCE [LARGE SCALE GENOMIC DNA]</scope>
    <source>
        <strain evidence="2 3">NTL11</strain>
    </source>
</reference>
<protein>
    <submittedName>
        <fullName evidence="2">Uncharacterized protein</fullName>
    </submittedName>
</protein>
<gene>
    <name evidence="2" type="ORF">CCHL11_03993</name>
</gene>
<accession>A0A1Q8RL29</accession>
<comment type="caution">
    <text evidence="2">The sequence shown here is derived from an EMBL/GenBank/DDBJ whole genome shotgun (WGS) entry which is preliminary data.</text>
</comment>
<evidence type="ECO:0000313" key="2">
    <source>
        <dbReference type="EMBL" id="OLN85028.1"/>
    </source>
</evidence>
<feature type="compositionally biased region" description="Acidic residues" evidence="1">
    <location>
        <begin position="170"/>
        <end position="181"/>
    </location>
</feature>
<sequence length="373" mass="40100">MAPASFKSYEAQARLLRAIVAAHPEVKWNYKEIAVHYGSDMTEHALNHRFRVIRAHAEVVRGAVDQRVDCREIPADLPKDKKDIAKFFGESTADGIQFQFRGIKRDAESLKQTANNGGNPAVALNLGTGTSSAVSTPRKQRTATPSSRVRASGGGRSTAKKLKQVKPEPLSDEDEEDEEEIDYKALEDTPSKSRIRDRILDGRVTKNTGNTTNPRRSATPSRAATIAAAANIAQAAAIDLTTSDSEVNTPDNSAGYEPSALANTKSPAIAQQLQHPQPSFELPAIHIQPDVQVDIQLAAHSAAQPAAQPPPSVYSATSSFSQPLGNDAMWSNPGASNVEELVNFSFAGSNDFVESGFPSYDANSYMDSAEGEI</sequence>
<feature type="compositionally biased region" description="Basic and acidic residues" evidence="1">
    <location>
        <begin position="182"/>
        <end position="204"/>
    </location>
</feature>